<sequence>MIGLAVVTLMVAATIFAFVTDPAKLASDQPKSSLRGLLKVRELRFILPLLGVTYAASACIRGLWAGPYLTEVFGASDNLIGWVTLGMGIAMVTANLSVGRVVRLFGSDKRTSIANTLLLVGVLTSLWLFPGTSLTLSAILLVMVCISDSSYSLIMAHGRAFIPQHLVGRGITFLNMVSIAGVGVMQFISRPVYLAASANHAPAAAYSYIFLFFLIPLIIGLVFYFFSPEDGHV</sequence>
<keyword evidence="1" id="KW-0472">Membrane</keyword>
<dbReference type="InterPro" id="IPR036259">
    <property type="entry name" value="MFS_trans_sf"/>
</dbReference>
<accession>A0ABT8D8G8</accession>
<keyword evidence="1" id="KW-1133">Transmembrane helix</keyword>
<dbReference type="Proteomes" id="UP001243846">
    <property type="component" value="Unassembled WGS sequence"/>
</dbReference>
<feature type="transmembrane region" description="Helical" evidence="1">
    <location>
        <begin position="6"/>
        <end position="25"/>
    </location>
</feature>
<keyword evidence="3" id="KW-1185">Reference proteome</keyword>
<evidence type="ECO:0000313" key="2">
    <source>
        <dbReference type="EMBL" id="MDN3712799.1"/>
    </source>
</evidence>
<proteinExistence type="predicted"/>
<keyword evidence="1" id="KW-0812">Transmembrane</keyword>
<dbReference type="SUPFAM" id="SSF103473">
    <property type="entry name" value="MFS general substrate transporter"/>
    <property type="match status" value="1"/>
</dbReference>
<feature type="transmembrane region" description="Helical" evidence="1">
    <location>
        <begin position="135"/>
        <end position="154"/>
    </location>
</feature>
<gene>
    <name evidence="2" type="ORF">QWZ10_15410</name>
</gene>
<organism evidence="2 3">
    <name type="scientific">Paracoccus cavernae</name>
    <dbReference type="NCBI Taxonomy" id="1571207"/>
    <lineage>
        <taxon>Bacteria</taxon>
        <taxon>Pseudomonadati</taxon>
        <taxon>Pseudomonadota</taxon>
        <taxon>Alphaproteobacteria</taxon>
        <taxon>Rhodobacterales</taxon>
        <taxon>Paracoccaceae</taxon>
        <taxon>Paracoccus</taxon>
    </lineage>
</organism>
<evidence type="ECO:0000256" key="1">
    <source>
        <dbReference type="SAM" id="Phobius"/>
    </source>
</evidence>
<dbReference type="Gene3D" id="1.20.1250.20">
    <property type="entry name" value="MFS general substrate transporter like domains"/>
    <property type="match status" value="1"/>
</dbReference>
<name>A0ABT8D8G8_9RHOB</name>
<feature type="transmembrane region" description="Helical" evidence="1">
    <location>
        <begin position="79"/>
        <end position="99"/>
    </location>
</feature>
<dbReference type="EMBL" id="JAUFRC010000001">
    <property type="protein sequence ID" value="MDN3712799.1"/>
    <property type="molecule type" value="Genomic_DNA"/>
</dbReference>
<feature type="transmembrane region" description="Helical" evidence="1">
    <location>
        <begin position="208"/>
        <end position="226"/>
    </location>
</feature>
<evidence type="ECO:0000313" key="3">
    <source>
        <dbReference type="Proteomes" id="UP001243846"/>
    </source>
</evidence>
<protein>
    <recommendedName>
        <fullName evidence="4">MFS transporter</fullName>
    </recommendedName>
</protein>
<comment type="caution">
    <text evidence="2">The sequence shown here is derived from an EMBL/GenBank/DDBJ whole genome shotgun (WGS) entry which is preliminary data.</text>
</comment>
<feature type="transmembrane region" description="Helical" evidence="1">
    <location>
        <begin position="166"/>
        <end position="188"/>
    </location>
</feature>
<evidence type="ECO:0008006" key="4">
    <source>
        <dbReference type="Google" id="ProtNLM"/>
    </source>
</evidence>
<reference evidence="3" key="1">
    <citation type="journal article" date="2019" name="Int. J. Syst. Evol. Microbiol.">
        <title>The Global Catalogue of Microorganisms (GCM) 10K type strain sequencing project: providing services to taxonomists for standard genome sequencing and annotation.</title>
        <authorList>
            <consortium name="The Broad Institute Genomics Platform"/>
            <consortium name="The Broad Institute Genome Sequencing Center for Infectious Disease"/>
            <person name="Wu L."/>
            <person name="Ma J."/>
        </authorList>
    </citation>
    <scope>NUCLEOTIDE SEQUENCE [LARGE SCALE GENOMIC DNA]</scope>
    <source>
        <strain evidence="3">CECT 8482</strain>
    </source>
</reference>
<feature type="transmembrane region" description="Helical" evidence="1">
    <location>
        <begin position="45"/>
        <end position="64"/>
    </location>
</feature>
<feature type="transmembrane region" description="Helical" evidence="1">
    <location>
        <begin position="111"/>
        <end position="129"/>
    </location>
</feature>